<dbReference type="WBParaSite" id="JU765_v2.g6542.t1">
    <property type="protein sequence ID" value="JU765_v2.g6542.t1"/>
    <property type="gene ID" value="JU765_v2.g6542"/>
</dbReference>
<evidence type="ECO:0000313" key="2">
    <source>
        <dbReference type="WBParaSite" id="JU765_v2.g6542.t1"/>
    </source>
</evidence>
<proteinExistence type="predicted"/>
<organism evidence="1 2">
    <name type="scientific">Panagrolaimus sp. JU765</name>
    <dbReference type="NCBI Taxonomy" id="591449"/>
    <lineage>
        <taxon>Eukaryota</taxon>
        <taxon>Metazoa</taxon>
        <taxon>Ecdysozoa</taxon>
        <taxon>Nematoda</taxon>
        <taxon>Chromadorea</taxon>
        <taxon>Rhabditida</taxon>
        <taxon>Tylenchina</taxon>
        <taxon>Panagrolaimomorpha</taxon>
        <taxon>Panagrolaimoidea</taxon>
        <taxon>Panagrolaimidae</taxon>
        <taxon>Panagrolaimus</taxon>
    </lineage>
</organism>
<reference evidence="2" key="1">
    <citation type="submission" date="2022-11" db="UniProtKB">
        <authorList>
            <consortium name="WormBaseParasite"/>
        </authorList>
    </citation>
    <scope>IDENTIFICATION</scope>
</reference>
<name>A0AC34RG59_9BILA</name>
<protein>
    <submittedName>
        <fullName evidence="2">Uncharacterized protein</fullName>
    </submittedName>
</protein>
<evidence type="ECO:0000313" key="1">
    <source>
        <dbReference type="Proteomes" id="UP000887576"/>
    </source>
</evidence>
<sequence length="166" mass="19327">MPPYMDIYRPEYTTFCGCHVRKFALFIGYFAFFLAIFNTISSAVSGFWYQIPADVVAIICYVFLILAYYKENPKYYFPYLIITGLSLLVTPFLIIFCVVLLSVDYGSIIDTDYDESTLRTVLIVFIIVLVIAEFVQLYFWIVVNKAKKYMEAEVCTGNVHRQNYHV</sequence>
<dbReference type="Proteomes" id="UP000887576">
    <property type="component" value="Unplaced"/>
</dbReference>
<accession>A0AC34RG59</accession>